<dbReference type="EMBL" id="WIUZ02000014">
    <property type="protein sequence ID" value="KAF9781375.1"/>
    <property type="molecule type" value="Genomic_DNA"/>
</dbReference>
<evidence type="ECO:0000313" key="3">
    <source>
        <dbReference type="EMBL" id="KAF9781375.1"/>
    </source>
</evidence>
<organism evidence="3 4">
    <name type="scientific">Thelephora terrestris</name>
    <dbReference type="NCBI Taxonomy" id="56493"/>
    <lineage>
        <taxon>Eukaryota</taxon>
        <taxon>Fungi</taxon>
        <taxon>Dikarya</taxon>
        <taxon>Basidiomycota</taxon>
        <taxon>Agaricomycotina</taxon>
        <taxon>Agaricomycetes</taxon>
        <taxon>Thelephorales</taxon>
        <taxon>Thelephoraceae</taxon>
        <taxon>Thelephora</taxon>
    </lineage>
</organism>
<sequence length="308" mass="34308">MADASGVAPMAPTSPPSSRPSEPSSTMTLMEKAQTPLTQAPPKFIFGTGSNPTSFNFDPPVGNEGLYRHPKYYMDTDMVVFRVNNCLYRVHKHFFTSEAGFFKDMFALPQPVNEGKEKPEEGTTDEAAITIPDVTRKEFEALLDFFYHRESSKEETRSLDQWVSLLSISTRFQLDRIRRRAISEIEGHNPQLHAVDKVVLAVKHSVEPWLIPAYCDICERCEPLADQEAEKLGAVTTARLARARELLRKSGRPFPLLMDSTDSKKASRKNTESIVAQVLAPSKAVQGLFSTQISSGLPLSAPPATFKF</sequence>
<dbReference type="Proteomes" id="UP000736335">
    <property type="component" value="Unassembled WGS sequence"/>
</dbReference>
<dbReference type="SUPFAM" id="SSF54695">
    <property type="entry name" value="POZ domain"/>
    <property type="match status" value="1"/>
</dbReference>
<dbReference type="SMART" id="SM00225">
    <property type="entry name" value="BTB"/>
    <property type="match status" value="1"/>
</dbReference>
<dbReference type="Pfam" id="PF00651">
    <property type="entry name" value="BTB"/>
    <property type="match status" value="1"/>
</dbReference>
<dbReference type="InterPro" id="IPR000210">
    <property type="entry name" value="BTB/POZ_dom"/>
</dbReference>
<accession>A0A9P6L3T2</accession>
<dbReference type="OrthoDB" id="2367075at2759"/>
<comment type="caution">
    <text evidence="3">The sequence shown here is derived from an EMBL/GenBank/DDBJ whole genome shotgun (WGS) entry which is preliminary data.</text>
</comment>
<gene>
    <name evidence="3" type="ORF">BJ322DRAFT_1080691</name>
</gene>
<feature type="domain" description="BTB" evidence="2">
    <location>
        <begin position="77"/>
        <end position="155"/>
    </location>
</feature>
<evidence type="ECO:0000313" key="4">
    <source>
        <dbReference type="Proteomes" id="UP000736335"/>
    </source>
</evidence>
<evidence type="ECO:0000256" key="1">
    <source>
        <dbReference type="SAM" id="MobiDB-lite"/>
    </source>
</evidence>
<protein>
    <recommendedName>
        <fullName evidence="2">BTB domain-containing protein</fullName>
    </recommendedName>
</protein>
<feature type="region of interest" description="Disordered" evidence="1">
    <location>
        <begin position="1"/>
        <end position="29"/>
    </location>
</feature>
<dbReference type="CDD" id="cd18186">
    <property type="entry name" value="BTB_POZ_ZBTB_KLHL-like"/>
    <property type="match status" value="1"/>
</dbReference>
<name>A0A9P6L3T2_9AGAM</name>
<evidence type="ECO:0000259" key="2">
    <source>
        <dbReference type="PROSITE" id="PS50097"/>
    </source>
</evidence>
<dbReference type="InterPro" id="IPR011333">
    <property type="entry name" value="SKP1/BTB/POZ_sf"/>
</dbReference>
<keyword evidence="4" id="KW-1185">Reference proteome</keyword>
<reference evidence="3" key="2">
    <citation type="submission" date="2020-11" db="EMBL/GenBank/DDBJ databases">
        <authorList>
            <consortium name="DOE Joint Genome Institute"/>
            <person name="Kuo A."/>
            <person name="Miyauchi S."/>
            <person name="Kiss E."/>
            <person name="Drula E."/>
            <person name="Kohler A."/>
            <person name="Sanchez-Garcia M."/>
            <person name="Andreopoulos B."/>
            <person name="Barry K.W."/>
            <person name="Bonito G."/>
            <person name="Buee M."/>
            <person name="Carver A."/>
            <person name="Chen C."/>
            <person name="Cichocki N."/>
            <person name="Clum A."/>
            <person name="Culley D."/>
            <person name="Crous P.W."/>
            <person name="Fauchery L."/>
            <person name="Girlanda M."/>
            <person name="Hayes R."/>
            <person name="Keri Z."/>
            <person name="Labutti K."/>
            <person name="Lipzen A."/>
            <person name="Lombard V."/>
            <person name="Magnuson J."/>
            <person name="Maillard F."/>
            <person name="Morin E."/>
            <person name="Murat C."/>
            <person name="Nolan M."/>
            <person name="Ohm R."/>
            <person name="Pangilinan J."/>
            <person name="Pereira M."/>
            <person name="Perotto S."/>
            <person name="Peter M."/>
            <person name="Riley R."/>
            <person name="Sitrit Y."/>
            <person name="Stielow B."/>
            <person name="Szollosi G."/>
            <person name="Zifcakova L."/>
            <person name="Stursova M."/>
            <person name="Spatafora J.W."/>
            <person name="Tedersoo L."/>
            <person name="Vaario L.-M."/>
            <person name="Yamada A."/>
            <person name="Yan M."/>
            <person name="Wang P."/>
            <person name="Xu J."/>
            <person name="Bruns T."/>
            <person name="Baldrian P."/>
            <person name="Vilgalys R."/>
            <person name="Henrissat B."/>
            <person name="Grigoriev I.V."/>
            <person name="Hibbett D."/>
            <person name="Nagy L.G."/>
            <person name="Martin F.M."/>
        </authorList>
    </citation>
    <scope>NUCLEOTIDE SEQUENCE</scope>
    <source>
        <strain evidence="3">UH-Tt-Lm1</strain>
    </source>
</reference>
<dbReference type="PROSITE" id="PS50097">
    <property type="entry name" value="BTB"/>
    <property type="match status" value="1"/>
</dbReference>
<dbReference type="AlphaFoldDB" id="A0A9P6L3T2"/>
<dbReference type="Gene3D" id="3.30.710.10">
    <property type="entry name" value="Potassium Channel Kv1.1, Chain A"/>
    <property type="match status" value="1"/>
</dbReference>
<reference evidence="3" key="1">
    <citation type="journal article" date="2020" name="Nat. Commun.">
        <title>Large-scale genome sequencing of mycorrhizal fungi provides insights into the early evolution of symbiotic traits.</title>
        <authorList>
            <person name="Miyauchi S."/>
            <person name="Kiss E."/>
            <person name="Kuo A."/>
            <person name="Drula E."/>
            <person name="Kohler A."/>
            <person name="Sanchez-Garcia M."/>
            <person name="Morin E."/>
            <person name="Andreopoulos B."/>
            <person name="Barry K.W."/>
            <person name="Bonito G."/>
            <person name="Buee M."/>
            <person name="Carver A."/>
            <person name="Chen C."/>
            <person name="Cichocki N."/>
            <person name="Clum A."/>
            <person name="Culley D."/>
            <person name="Crous P.W."/>
            <person name="Fauchery L."/>
            <person name="Girlanda M."/>
            <person name="Hayes R.D."/>
            <person name="Keri Z."/>
            <person name="LaButti K."/>
            <person name="Lipzen A."/>
            <person name="Lombard V."/>
            <person name="Magnuson J."/>
            <person name="Maillard F."/>
            <person name="Murat C."/>
            <person name="Nolan M."/>
            <person name="Ohm R.A."/>
            <person name="Pangilinan J."/>
            <person name="Pereira M.F."/>
            <person name="Perotto S."/>
            <person name="Peter M."/>
            <person name="Pfister S."/>
            <person name="Riley R."/>
            <person name="Sitrit Y."/>
            <person name="Stielow J.B."/>
            <person name="Szollosi G."/>
            <person name="Zifcakova L."/>
            <person name="Stursova M."/>
            <person name="Spatafora J.W."/>
            <person name="Tedersoo L."/>
            <person name="Vaario L.M."/>
            <person name="Yamada A."/>
            <person name="Yan M."/>
            <person name="Wang P."/>
            <person name="Xu J."/>
            <person name="Bruns T."/>
            <person name="Baldrian P."/>
            <person name="Vilgalys R."/>
            <person name="Dunand C."/>
            <person name="Henrissat B."/>
            <person name="Grigoriev I.V."/>
            <person name="Hibbett D."/>
            <person name="Nagy L.G."/>
            <person name="Martin F.M."/>
        </authorList>
    </citation>
    <scope>NUCLEOTIDE SEQUENCE</scope>
    <source>
        <strain evidence="3">UH-Tt-Lm1</strain>
    </source>
</reference>
<proteinExistence type="predicted"/>